<comment type="caution">
    <text evidence="2">The sequence shown here is derived from an EMBL/GenBank/DDBJ whole genome shotgun (WGS) entry which is preliminary data.</text>
</comment>
<evidence type="ECO:0000313" key="3">
    <source>
        <dbReference type="Proteomes" id="UP000290289"/>
    </source>
</evidence>
<dbReference type="Proteomes" id="UP000290289">
    <property type="component" value="Chromosome 2"/>
</dbReference>
<organism evidence="2 3">
    <name type="scientific">Malus domestica</name>
    <name type="common">Apple</name>
    <name type="synonym">Pyrus malus</name>
    <dbReference type="NCBI Taxonomy" id="3750"/>
    <lineage>
        <taxon>Eukaryota</taxon>
        <taxon>Viridiplantae</taxon>
        <taxon>Streptophyta</taxon>
        <taxon>Embryophyta</taxon>
        <taxon>Tracheophyta</taxon>
        <taxon>Spermatophyta</taxon>
        <taxon>Magnoliopsida</taxon>
        <taxon>eudicotyledons</taxon>
        <taxon>Gunneridae</taxon>
        <taxon>Pentapetalae</taxon>
        <taxon>rosids</taxon>
        <taxon>fabids</taxon>
        <taxon>Rosales</taxon>
        <taxon>Rosaceae</taxon>
        <taxon>Amygdaloideae</taxon>
        <taxon>Maleae</taxon>
        <taxon>Malus</taxon>
    </lineage>
</organism>
<feature type="region of interest" description="Disordered" evidence="1">
    <location>
        <begin position="1"/>
        <end position="22"/>
    </location>
</feature>
<evidence type="ECO:0000313" key="2">
    <source>
        <dbReference type="EMBL" id="RXI05146.1"/>
    </source>
</evidence>
<dbReference type="STRING" id="3750.A0A498KCQ8"/>
<evidence type="ECO:0000256" key="1">
    <source>
        <dbReference type="SAM" id="MobiDB-lite"/>
    </source>
</evidence>
<gene>
    <name evidence="2" type="ORF">DVH24_006403</name>
</gene>
<sequence>MEELSVELPTQTIPHCEPSKHSDLQFDRLQPSDEDLDQDKKLEFGQFVARETTLDEEYWTVGLQTCLLKAKSANSARIDGEFCKLVVPKFEPADKILISALRSRSQMKDQRGCGRCSFPEEMSCEDLNDTLVQGIIDTFKTRSEAWANFLVKSKTKGLSTLKHALFLNIVLF</sequence>
<dbReference type="AlphaFoldDB" id="A0A498KCQ8"/>
<protein>
    <submittedName>
        <fullName evidence="2">Uncharacterized protein</fullName>
    </submittedName>
</protein>
<proteinExistence type="predicted"/>
<dbReference type="EMBL" id="RDQH01000328">
    <property type="protein sequence ID" value="RXI05146.1"/>
    <property type="molecule type" value="Genomic_DNA"/>
</dbReference>
<accession>A0A498KCQ8</accession>
<dbReference type="PANTHER" id="PTHR47426">
    <property type="entry name" value="ACYL-COA N-ACYLTRANSFERASES (NAT) SUPERFAMILY PROTEIN"/>
    <property type="match status" value="1"/>
</dbReference>
<keyword evidence="3" id="KW-1185">Reference proteome</keyword>
<name>A0A498KCQ8_MALDO</name>
<dbReference type="PANTHER" id="PTHR47426:SF3">
    <property type="entry name" value="GCN5-RELATED N-ACETYLTRANSFERASE 6, CHLOROPLASTIC"/>
    <property type="match status" value="1"/>
</dbReference>
<reference evidence="2 3" key="1">
    <citation type="submission" date="2018-10" db="EMBL/GenBank/DDBJ databases">
        <title>A high-quality apple genome assembly.</title>
        <authorList>
            <person name="Hu J."/>
        </authorList>
    </citation>
    <scope>NUCLEOTIDE SEQUENCE [LARGE SCALE GENOMIC DNA]</scope>
    <source>
        <strain evidence="3">cv. HFTH1</strain>
        <tissue evidence="2">Young leaf</tissue>
    </source>
</reference>